<evidence type="ECO:0000256" key="1">
    <source>
        <dbReference type="ARBA" id="ARBA00022527"/>
    </source>
</evidence>
<dbReference type="InterPro" id="IPR011009">
    <property type="entry name" value="Kinase-like_dom_sf"/>
</dbReference>
<dbReference type="PROSITE" id="PS50011">
    <property type="entry name" value="PROTEIN_KINASE_DOM"/>
    <property type="match status" value="1"/>
</dbReference>
<dbReference type="Proteomes" id="UP000267096">
    <property type="component" value="Unassembled WGS sequence"/>
</dbReference>
<dbReference type="Gene3D" id="1.10.510.10">
    <property type="entry name" value="Transferase(Phosphotransferase) domain 1"/>
    <property type="match status" value="1"/>
</dbReference>
<comment type="catalytic activity">
    <reaction evidence="7">
        <text>L-threonyl-[protein] + ATP = O-phospho-L-threonyl-[protein] + ADP + H(+)</text>
        <dbReference type="Rhea" id="RHEA:46608"/>
        <dbReference type="Rhea" id="RHEA-COMP:11060"/>
        <dbReference type="Rhea" id="RHEA-COMP:11605"/>
        <dbReference type="ChEBI" id="CHEBI:15378"/>
        <dbReference type="ChEBI" id="CHEBI:30013"/>
        <dbReference type="ChEBI" id="CHEBI:30616"/>
        <dbReference type="ChEBI" id="CHEBI:61977"/>
        <dbReference type="ChEBI" id="CHEBI:456216"/>
        <dbReference type="EC" id="2.7.11.24"/>
    </reaction>
</comment>
<evidence type="ECO:0000256" key="2">
    <source>
        <dbReference type="ARBA" id="ARBA00022553"/>
    </source>
</evidence>
<evidence type="ECO:0000256" key="6">
    <source>
        <dbReference type="ARBA" id="ARBA00022840"/>
    </source>
</evidence>
<evidence type="ECO:0000256" key="3">
    <source>
        <dbReference type="ARBA" id="ARBA00022679"/>
    </source>
</evidence>
<dbReference type="GO" id="GO:0106310">
    <property type="term" value="F:protein serine kinase activity"/>
    <property type="evidence" value="ECO:0007669"/>
    <property type="project" value="UniProtKB-UniRule"/>
</dbReference>
<keyword evidence="1 9" id="KW-0723">Serine/threonine-protein kinase</keyword>
<dbReference type="SUPFAM" id="SSF56112">
    <property type="entry name" value="Protein kinase-like (PK-like)"/>
    <property type="match status" value="1"/>
</dbReference>
<keyword evidence="9" id="KW-0460">Magnesium</keyword>
<reference evidence="11 12" key="2">
    <citation type="submission" date="2018-11" db="EMBL/GenBank/DDBJ databases">
        <authorList>
            <consortium name="Pathogen Informatics"/>
        </authorList>
    </citation>
    <scope>NUCLEOTIDE SEQUENCE [LARGE SCALE GENOMIC DNA]</scope>
</reference>
<evidence type="ECO:0000256" key="7">
    <source>
        <dbReference type="ARBA" id="ARBA00047592"/>
    </source>
</evidence>
<evidence type="ECO:0000313" key="11">
    <source>
        <dbReference type="EMBL" id="VDK50698.1"/>
    </source>
</evidence>
<accession>A0A0M3K0R0</accession>
<evidence type="ECO:0000313" key="12">
    <source>
        <dbReference type="Proteomes" id="UP000267096"/>
    </source>
</evidence>
<dbReference type="OrthoDB" id="192887at2759"/>
<dbReference type="InterPro" id="IPR050117">
    <property type="entry name" value="MAPK"/>
</dbReference>
<comment type="similarity">
    <text evidence="9">Belongs to the protein kinase superfamily. CMGC Ser/Thr protein kinase family. MAP kinase subfamily.</text>
</comment>
<name>A0A0M3K0R0_ANISI</name>
<comment type="catalytic activity">
    <reaction evidence="8">
        <text>L-seryl-[protein] + ATP = O-phospho-L-seryl-[protein] + ADP + H(+)</text>
        <dbReference type="Rhea" id="RHEA:17989"/>
        <dbReference type="Rhea" id="RHEA-COMP:9863"/>
        <dbReference type="Rhea" id="RHEA-COMP:11604"/>
        <dbReference type="ChEBI" id="CHEBI:15378"/>
        <dbReference type="ChEBI" id="CHEBI:29999"/>
        <dbReference type="ChEBI" id="CHEBI:30616"/>
        <dbReference type="ChEBI" id="CHEBI:83421"/>
        <dbReference type="ChEBI" id="CHEBI:456216"/>
        <dbReference type="EC" id="2.7.11.24"/>
    </reaction>
</comment>
<dbReference type="GO" id="GO:0005524">
    <property type="term" value="F:ATP binding"/>
    <property type="evidence" value="ECO:0007669"/>
    <property type="project" value="UniProtKB-UniRule"/>
</dbReference>
<dbReference type="Pfam" id="PF00069">
    <property type="entry name" value="Pkinase"/>
    <property type="match status" value="1"/>
</dbReference>
<keyword evidence="4 9" id="KW-0547">Nucleotide-binding</keyword>
<dbReference type="InterPro" id="IPR000719">
    <property type="entry name" value="Prot_kinase_dom"/>
</dbReference>
<keyword evidence="5 9" id="KW-0418">Kinase</keyword>
<evidence type="ECO:0000313" key="13">
    <source>
        <dbReference type="WBParaSite" id="ASIM_0001440801-mRNA-1"/>
    </source>
</evidence>
<keyword evidence="6 9" id="KW-0067">ATP-binding</keyword>
<gene>
    <name evidence="11" type="ORF">ASIM_LOCUS13835</name>
</gene>
<comment type="subcellular location">
    <subcellularLocation>
        <location evidence="9">Cytoplasm</location>
    </subcellularLocation>
</comment>
<dbReference type="AlphaFoldDB" id="A0A0M3K0R0"/>
<dbReference type="Gene3D" id="3.30.200.20">
    <property type="entry name" value="Phosphorylase Kinase, domain 1"/>
    <property type="match status" value="1"/>
</dbReference>
<evidence type="ECO:0000256" key="9">
    <source>
        <dbReference type="RuleBase" id="RU368052"/>
    </source>
</evidence>
<evidence type="ECO:0000256" key="4">
    <source>
        <dbReference type="ARBA" id="ARBA00022741"/>
    </source>
</evidence>
<dbReference type="FunFam" id="1.10.510.10:FF:000624">
    <property type="entry name" value="Mitogen-activated protein kinase"/>
    <property type="match status" value="1"/>
</dbReference>
<dbReference type="WBParaSite" id="ASIM_0001440801-mRNA-1">
    <property type="protein sequence ID" value="ASIM_0001440801-mRNA-1"/>
    <property type="gene ID" value="ASIM_0001440801"/>
</dbReference>
<dbReference type="PRINTS" id="PR01772">
    <property type="entry name" value="JNKMAPKINASE"/>
</dbReference>
<dbReference type="SMART" id="SM00220">
    <property type="entry name" value="S_TKc"/>
    <property type="match status" value="1"/>
</dbReference>
<protein>
    <recommendedName>
        <fullName evidence="9">Stress-activated protein kinase JNK</fullName>
        <ecNumber evidence="9">2.7.11.24</ecNumber>
    </recommendedName>
</protein>
<reference evidence="13" key="1">
    <citation type="submission" date="2017-02" db="UniProtKB">
        <authorList>
            <consortium name="WormBaseParasite"/>
        </authorList>
    </citation>
    <scope>IDENTIFICATION</scope>
</reference>
<dbReference type="GO" id="GO:0005737">
    <property type="term" value="C:cytoplasm"/>
    <property type="evidence" value="ECO:0007669"/>
    <property type="project" value="UniProtKB-SubCell"/>
</dbReference>
<dbReference type="InterPro" id="IPR008351">
    <property type="entry name" value="MAPK_JNK"/>
</dbReference>
<comment type="cofactor">
    <cofactor evidence="9">
        <name>Mg(2+)</name>
        <dbReference type="ChEBI" id="CHEBI:18420"/>
    </cofactor>
</comment>
<keyword evidence="2 9" id="KW-0597">Phosphoprotein</keyword>
<keyword evidence="12" id="KW-1185">Reference proteome</keyword>
<proteinExistence type="inferred from homology"/>
<dbReference type="EMBL" id="UYRR01031517">
    <property type="protein sequence ID" value="VDK50698.1"/>
    <property type="molecule type" value="Genomic_DNA"/>
</dbReference>
<evidence type="ECO:0000259" key="10">
    <source>
        <dbReference type="PROSITE" id="PS50011"/>
    </source>
</evidence>
<feature type="domain" description="Protein kinase" evidence="10">
    <location>
        <begin position="29"/>
        <end position="331"/>
    </location>
</feature>
<comment type="function">
    <text evidence="9">Responds to activation by environmental stress and pro-inflammatory cytokines by phosphorylating a number of transcription factors, and thus regulates transcriptional activity.</text>
</comment>
<dbReference type="InterPro" id="IPR003527">
    <property type="entry name" value="MAP_kinase_CS"/>
</dbReference>
<evidence type="ECO:0000256" key="8">
    <source>
        <dbReference type="ARBA" id="ARBA00048312"/>
    </source>
</evidence>
<evidence type="ECO:0000256" key="5">
    <source>
        <dbReference type="ARBA" id="ARBA00022777"/>
    </source>
</evidence>
<sequence length="331" mass="37007">MAMLIAPHDDGVQTFPNGCSDPFVMPKRYTFNGVIANGALGFVCEPLVFEPYNCSSATDKVKNRTVAIKKFHYPFHNEFAARRVYREIKLLKCIKHENIITLLDVFSPQHSSDTLRDVYIVTELMDADLSKVVKLDVDNTCISYMVYQICCAINYLHSLGIIHRDLKPSNIGVNGNCKVKILGFGLARTKDGRFMSPYVTTRYYRAPEVLLGMQYDAKGSNLLSNLKDFSVDVWSIGCILAELILGVPLFCGVNTVDQWHKILIICGSPNQNFTDKMSAEAKYVTQLMPTQTGISFDRLFTESLLASRNFETAQVEQHVTTEKGVSALSGS</sequence>
<dbReference type="GO" id="GO:0004707">
    <property type="term" value="F:MAP kinase activity"/>
    <property type="evidence" value="ECO:0007669"/>
    <property type="project" value="UniProtKB-UniRule"/>
</dbReference>
<keyword evidence="3 9" id="KW-0808">Transferase</keyword>
<dbReference type="EC" id="2.7.11.24" evidence="9"/>
<dbReference type="PANTHER" id="PTHR24055">
    <property type="entry name" value="MITOGEN-ACTIVATED PROTEIN KINASE"/>
    <property type="match status" value="1"/>
</dbReference>
<dbReference type="PROSITE" id="PS01351">
    <property type="entry name" value="MAPK"/>
    <property type="match status" value="1"/>
</dbReference>
<organism evidence="13">
    <name type="scientific">Anisakis simplex</name>
    <name type="common">Herring worm</name>
    <dbReference type="NCBI Taxonomy" id="6269"/>
    <lineage>
        <taxon>Eukaryota</taxon>
        <taxon>Metazoa</taxon>
        <taxon>Ecdysozoa</taxon>
        <taxon>Nematoda</taxon>
        <taxon>Chromadorea</taxon>
        <taxon>Rhabditida</taxon>
        <taxon>Spirurina</taxon>
        <taxon>Ascaridomorpha</taxon>
        <taxon>Ascaridoidea</taxon>
        <taxon>Anisakidae</taxon>
        <taxon>Anisakis</taxon>
        <taxon>Anisakis simplex complex</taxon>
    </lineage>
</organism>